<dbReference type="InterPro" id="IPR027839">
    <property type="entry name" value="DUF4432"/>
</dbReference>
<sequence>MTAKRTAPTAKALRALVGDLRQIASVKRFVLSDGPEAGIETLAFSTGGGLDFWVTAGRGMDIATLSWRGIQLAWQSPAGFRIPSAGAGAGDKAFNRAFGGFLNTCGFEHIRQPADGHPLHGSAPFTPARLNGYGEDWNTAEPLLYCEGEFVVWTLGGGGHRLHRRIETPIGGSTLRIVDTVEVIGPDPAPIMALYHFNLGYPLHREGTEISLDGVVLTGPLPRHEPAPAQSTLHVAPPGRVVCRVDGGGATVAFRWSTDTLPWLQLWRDLRPRCGVLSIEPCSIARSEDGRNEPVSFTEPGQSLRFEIEVILADVA</sequence>
<gene>
    <name evidence="1" type="ORF">BFN67_21185</name>
</gene>
<dbReference type="GO" id="GO:0003824">
    <property type="term" value="F:catalytic activity"/>
    <property type="evidence" value="ECO:0007669"/>
    <property type="project" value="InterPro"/>
</dbReference>
<dbReference type="SUPFAM" id="SSF74650">
    <property type="entry name" value="Galactose mutarotase-like"/>
    <property type="match status" value="1"/>
</dbReference>
<dbReference type="EMBL" id="MDET01000026">
    <property type="protein sequence ID" value="OQM74602.1"/>
    <property type="molecule type" value="Genomic_DNA"/>
</dbReference>
<dbReference type="Pfam" id="PF14486">
    <property type="entry name" value="DUF4432"/>
    <property type="match status" value="1"/>
</dbReference>
<dbReference type="InterPro" id="IPR011013">
    <property type="entry name" value="Gal_mutarotase_sf_dom"/>
</dbReference>
<name>A0A1V8RN12_9HYPH</name>
<dbReference type="Proteomes" id="UP000191905">
    <property type="component" value="Unassembled WGS sequence"/>
</dbReference>
<accession>A0A1V8RN12</accession>
<dbReference type="InterPro" id="IPR014718">
    <property type="entry name" value="GH-type_carb-bd"/>
</dbReference>
<evidence type="ECO:0008006" key="3">
    <source>
        <dbReference type="Google" id="ProtNLM"/>
    </source>
</evidence>
<keyword evidence="2" id="KW-1185">Reference proteome</keyword>
<dbReference type="GO" id="GO:0030246">
    <property type="term" value="F:carbohydrate binding"/>
    <property type="evidence" value="ECO:0007669"/>
    <property type="project" value="InterPro"/>
</dbReference>
<organism evidence="1 2">
    <name type="scientific">Manganibacter manganicus</name>
    <dbReference type="NCBI Taxonomy" id="1873176"/>
    <lineage>
        <taxon>Bacteria</taxon>
        <taxon>Pseudomonadati</taxon>
        <taxon>Pseudomonadota</taxon>
        <taxon>Alphaproteobacteria</taxon>
        <taxon>Hyphomicrobiales</taxon>
        <taxon>Phyllobacteriaceae</taxon>
        <taxon>Manganibacter</taxon>
    </lineage>
</organism>
<dbReference type="Gene3D" id="2.70.98.10">
    <property type="match status" value="1"/>
</dbReference>
<protein>
    <recommendedName>
        <fullName evidence="3">DUF4432 domain-containing protein</fullName>
    </recommendedName>
</protein>
<proteinExistence type="predicted"/>
<dbReference type="AlphaFoldDB" id="A0A1V8RN12"/>
<evidence type="ECO:0000313" key="1">
    <source>
        <dbReference type="EMBL" id="OQM74602.1"/>
    </source>
</evidence>
<evidence type="ECO:0000313" key="2">
    <source>
        <dbReference type="Proteomes" id="UP000191905"/>
    </source>
</evidence>
<dbReference type="GO" id="GO:0005975">
    <property type="term" value="P:carbohydrate metabolic process"/>
    <property type="evidence" value="ECO:0007669"/>
    <property type="project" value="InterPro"/>
</dbReference>
<dbReference type="STRING" id="1873176.BFN67_21185"/>
<comment type="caution">
    <text evidence="1">The sequence shown here is derived from an EMBL/GenBank/DDBJ whole genome shotgun (WGS) entry which is preliminary data.</text>
</comment>
<reference evidence="1 2" key="1">
    <citation type="journal article" date="2016" name="Int. J. Syst. Evol. Microbiol.">
        <title>Pseudaminobacter manganicus sp. nov., isolated from sludge of a manganese mine.</title>
        <authorList>
            <person name="Li J."/>
            <person name="Huang J."/>
            <person name="Liao S."/>
            <person name="Wang G."/>
        </authorList>
    </citation>
    <scope>NUCLEOTIDE SEQUENCE [LARGE SCALE GENOMIC DNA]</scope>
    <source>
        <strain evidence="1 2">JH-7</strain>
    </source>
</reference>